<gene>
    <name evidence="1" type="ORF">EJ04DRAFT_530022</name>
</gene>
<reference evidence="1" key="1">
    <citation type="journal article" date="2020" name="Stud. Mycol.">
        <title>101 Dothideomycetes genomes: a test case for predicting lifestyles and emergence of pathogens.</title>
        <authorList>
            <person name="Haridas S."/>
            <person name="Albert R."/>
            <person name="Binder M."/>
            <person name="Bloem J."/>
            <person name="Labutti K."/>
            <person name="Salamov A."/>
            <person name="Andreopoulos B."/>
            <person name="Baker S."/>
            <person name="Barry K."/>
            <person name="Bills G."/>
            <person name="Bluhm B."/>
            <person name="Cannon C."/>
            <person name="Castanera R."/>
            <person name="Culley D."/>
            <person name="Daum C."/>
            <person name="Ezra D."/>
            <person name="Gonzalez J."/>
            <person name="Henrissat B."/>
            <person name="Kuo A."/>
            <person name="Liang C."/>
            <person name="Lipzen A."/>
            <person name="Lutzoni F."/>
            <person name="Magnuson J."/>
            <person name="Mondo S."/>
            <person name="Nolan M."/>
            <person name="Ohm R."/>
            <person name="Pangilinan J."/>
            <person name="Park H.-J."/>
            <person name="Ramirez L."/>
            <person name="Alfaro M."/>
            <person name="Sun H."/>
            <person name="Tritt A."/>
            <person name="Yoshinaga Y."/>
            <person name="Zwiers L.-H."/>
            <person name="Turgeon B."/>
            <person name="Goodwin S."/>
            <person name="Spatafora J."/>
            <person name="Crous P."/>
            <person name="Grigoriev I."/>
        </authorList>
    </citation>
    <scope>NUCLEOTIDE SEQUENCE</scope>
    <source>
        <strain evidence="1">CBS 125425</strain>
    </source>
</reference>
<dbReference type="EMBL" id="ML996399">
    <property type="protein sequence ID" value="KAF2726733.1"/>
    <property type="molecule type" value="Genomic_DNA"/>
</dbReference>
<protein>
    <submittedName>
        <fullName evidence="1">Uncharacterized protein</fullName>
    </submittedName>
</protein>
<evidence type="ECO:0000313" key="1">
    <source>
        <dbReference type="EMBL" id="KAF2726733.1"/>
    </source>
</evidence>
<name>A0A9P4UVG0_9PLEO</name>
<sequence length="395" mass="42027">MHSLKYSCSEKTRPQLVFCVVASTGTQCIPNQLKLQRRKEVHGTTQLQGIPSFTTALPSNLYIAAVLSFTNGYERLSISFVSTFSTLKIHYRFHVLPSLLAASAFALNGPWGEQDHFGDIACEKSGNSPFTSDCENAANALEIHGGEVTNRLGASCVPQVTYHTCLIAICNGPEGRPIDAGEVAFRARAINTQCAQNVGNNGLDVSGGQIGVRNSNVGNVDIQIYNTGHNKRDITPTVQGRSIEDRSYTGSPTSRAGVTARLAHPFASRSLGQTFNVANTGFVLTSVDEAGDPQCTLADEEAGIVDSIGSATTNPNAGRRVARGGIRLDTAIDVTIAISAGTDGSYISDIEPAEWRQIIGGMLDFRAQIGSRATFTVQLASAGFILGRINLAARF</sequence>
<evidence type="ECO:0000313" key="2">
    <source>
        <dbReference type="Proteomes" id="UP000799444"/>
    </source>
</evidence>
<dbReference type="Proteomes" id="UP000799444">
    <property type="component" value="Unassembled WGS sequence"/>
</dbReference>
<dbReference type="OrthoDB" id="4521797at2759"/>
<comment type="caution">
    <text evidence="1">The sequence shown here is derived from an EMBL/GenBank/DDBJ whole genome shotgun (WGS) entry which is preliminary data.</text>
</comment>
<keyword evidence="2" id="KW-1185">Reference proteome</keyword>
<dbReference type="AlphaFoldDB" id="A0A9P4UVG0"/>
<proteinExistence type="predicted"/>
<accession>A0A9P4UVG0</accession>
<organism evidence="1 2">
    <name type="scientific">Polyplosphaeria fusca</name>
    <dbReference type="NCBI Taxonomy" id="682080"/>
    <lineage>
        <taxon>Eukaryota</taxon>
        <taxon>Fungi</taxon>
        <taxon>Dikarya</taxon>
        <taxon>Ascomycota</taxon>
        <taxon>Pezizomycotina</taxon>
        <taxon>Dothideomycetes</taxon>
        <taxon>Pleosporomycetidae</taxon>
        <taxon>Pleosporales</taxon>
        <taxon>Tetraplosphaeriaceae</taxon>
        <taxon>Polyplosphaeria</taxon>
    </lineage>
</organism>